<dbReference type="EMBL" id="CP015005">
    <property type="protein sequence ID" value="AMS43932.1"/>
    <property type="molecule type" value="Genomic_DNA"/>
</dbReference>
<dbReference type="PANTHER" id="PTHR43537">
    <property type="entry name" value="TRANSCRIPTIONAL REGULATOR, GNTR FAMILY"/>
    <property type="match status" value="1"/>
</dbReference>
<dbReference type="PROSITE" id="PS50949">
    <property type="entry name" value="HTH_GNTR"/>
    <property type="match status" value="1"/>
</dbReference>
<dbReference type="CDD" id="cd07377">
    <property type="entry name" value="WHTH_GntR"/>
    <property type="match status" value="1"/>
</dbReference>
<dbReference type="AlphaFoldDB" id="A0AAC8YT18"/>
<evidence type="ECO:0000313" key="5">
    <source>
        <dbReference type="EMBL" id="AMS43932.1"/>
    </source>
</evidence>
<reference evidence="5 6" key="1">
    <citation type="submission" date="2016-03" db="EMBL/GenBank/DDBJ databases">
        <title>Complete genome of Aminobacter aminovorans KCTC 2477.</title>
        <authorList>
            <person name="Kim K.M."/>
        </authorList>
    </citation>
    <scope>NUCLEOTIDE SEQUENCE [LARGE SCALE GENOMIC DNA]</scope>
    <source>
        <strain evidence="5 6">KCTC 2477</strain>
    </source>
</reference>
<keyword evidence="1" id="KW-0805">Transcription regulation</keyword>
<evidence type="ECO:0000256" key="2">
    <source>
        <dbReference type="ARBA" id="ARBA00023125"/>
    </source>
</evidence>
<evidence type="ECO:0000256" key="3">
    <source>
        <dbReference type="ARBA" id="ARBA00023163"/>
    </source>
</evidence>
<evidence type="ECO:0000259" key="4">
    <source>
        <dbReference type="PROSITE" id="PS50949"/>
    </source>
</evidence>
<sequence>MTQAVRGDRSVSMSRISANGPCQKPGSLAREVALAVTNAILDHSLKPGTKLCEQALAEVFGVSRTVVRQAIILLGTEGLVVIERYRGAFVSKPDFNEALEVCESLVMIEQAAAAYLVRHLGEAEWSEIKRRVAEARRPEEPGTSEPSCDQDFHSLLIEWTGNEVARSIHARLFRRMEIVRSLARPDADYRVQAEQNCKMVDLLARGQFRQAAIMIERRRMAPIRSGYAERLYEMRPDDARICLADWQSRSLSTPTMLAERAGPNRNNA</sequence>
<dbReference type="InterPro" id="IPR011711">
    <property type="entry name" value="GntR_C"/>
</dbReference>
<dbReference type="InterPro" id="IPR008920">
    <property type="entry name" value="TF_FadR/GntR_C"/>
</dbReference>
<dbReference type="InterPro" id="IPR036390">
    <property type="entry name" value="WH_DNA-bd_sf"/>
</dbReference>
<dbReference type="Proteomes" id="UP000075755">
    <property type="component" value="Chromosome"/>
</dbReference>
<dbReference type="SUPFAM" id="SSF48008">
    <property type="entry name" value="GntR ligand-binding domain-like"/>
    <property type="match status" value="1"/>
</dbReference>
<dbReference type="InterPro" id="IPR036388">
    <property type="entry name" value="WH-like_DNA-bd_sf"/>
</dbReference>
<keyword evidence="2" id="KW-0238">DNA-binding</keyword>
<organism evidence="5 6">
    <name type="scientific">Aminobacter aminovorans</name>
    <name type="common">Chelatobacter heintzii</name>
    <dbReference type="NCBI Taxonomy" id="83263"/>
    <lineage>
        <taxon>Bacteria</taxon>
        <taxon>Pseudomonadati</taxon>
        <taxon>Pseudomonadota</taxon>
        <taxon>Alphaproteobacteria</taxon>
        <taxon>Hyphomicrobiales</taxon>
        <taxon>Phyllobacteriaceae</taxon>
        <taxon>Aminobacter</taxon>
    </lineage>
</organism>
<dbReference type="SMART" id="SM00895">
    <property type="entry name" value="FCD"/>
    <property type="match status" value="1"/>
</dbReference>
<protein>
    <recommendedName>
        <fullName evidence="4">HTH gntR-type domain-containing protein</fullName>
    </recommendedName>
</protein>
<evidence type="ECO:0000313" key="6">
    <source>
        <dbReference type="Proteomes" id="UP000075755"/>
    </source>
</evidence>
<evidence type="ECO:0000256" key="1">
    <source>
        <dbReference type="ARBA" id="ARBA00023015"/>
    </source>
</evidence>
<feature type="domain" description="HTH gntR-type" evidence="4">
    <location>
        <begin position="26"/>
        <end position="93"/>
    </location>
</feature>
<dbReference type="Gene3D" id="1.10.10.10">
    <property type="entry name" value="Winged helix-like DNA-binding domain superfamily/Winged helix DNA-binding domain"/>
    <property type="match status" value="1"/>
</dbReference>
<dbReference type="KEGG" id="aak:AA2016_5024"/>
<dbReference type="PRINTS" id="PR00035">
    <property type="entry name" value="HTHGNTR"/>
</dbReference>
<dbReference type="PANTHER" id="PTHR43537:SF53">
    <property type="entry name" value="HTH-TYPE TRANSCRIPTIONAL REPRESSOR NANR"/>
    <property type="match status" value="1"/>
</dbReference>
<name>A0AAC8YT18_AMIAI</name>
<dbReference type="GO" id="GO:0003700">
    <property type="term" value="F:DNA-binding transcription factor activity"/>
    <property type="evidence" value="ECO:0007669"/>
    <property type="project" value="InterPro"/>
</dbReference>
<accession>A0AAC8YT18</accession>
<dbReference type="InterPro" id="IPR000524">
    <property type="entry name" value="Tscrpt_reg_HTH_GntR"/>
</dbReference>
<dbReference type="Pfam" id="PF07729">
    <property type="entry name" value="FCD"/>
    <property type="match status" value="1"/>
</dbReference>
<dbReference type="SMART" id="SM00345">
    <property type="entry name" value="HTH_GNTR"/>
    <property type="match status" value="1"/>
</dbReference>
<gene>
    <name evidence="5" type="ORF">AA2016_5024</name>
</gene>
<dbReference type="SUPFAM" id="SSF46785">
    <property type="entry name" value="Winged helix' DNA-binding domain"/>
    <property type="match status" value="1"/>
</dbReference>
<dbReference type="GO" id="GO:0003677">
    <property type="term" value="F:DNA binding"/>
    <property type="evidence" value="ECO:0007669"/>
    <property type="project" value="UniProtKB-KW"/>
</dbReference>
<proteinExistence type="predicted"/>
<keyword evidence="3" id="KW-0804">Transcription</keyword>
<dbReference type="Gene3D" id="1.20.120.530">
    <property type="entry name" value="GntR ligand-binding domain-like"/>
    <property type="match status" value="1"/>
</dbReference>
<dbReference type="Pfam" id="PF00392">
    <property type="entry name" value="GntR"/>
    <property type="match status" value="1"/>
</dbReference>